<name>A0A2W7MCD9_9BACI</name>
<organism evidence="2 3">
    <name type="scientific">Psychrobacillus insolitus</name>
    <dbReference type="NCBI Taxonomy" id="1461"/>
    <lineage>
        <taxon>Bacteria</taxon>
        <taxon>Bacillati</taxon>
        <taxon>Bacillota</taxon>
        <taxon>Bacilli</taxon>
        <taxon>Bacillales</taxon>
        <taxon>Bacillaceae</taxon>
        <taxon>Psychrobacillus</taxon>
    </lineage>
</organism>
<sequence>MGLFIVTVLGFVSIMGITGYAILHFFSQSMNSHDAEVVDPKPTVRY</sequence>
<gene>
    <name evidence="2" type="ORF">C7437_10740</name>
</gene>
<keyword evidence="1" id="KW-1133">Transmembrane helix</keyword>
<proteinExistence type="predicted"/>
<comment type="caution">
    <text evidence="2">The sequence shown here is derived from an EMBL/GenBank/DDBJ whole genome shotgun (WGS) entry which is preliminary data.</text>
</comment>
<dbReference type="Proteomes" id="UP000248646">
    <property type="component" value="Unassembled WGS sequence"/>
</dbReference>
<dbReference type="RefSeq" id="WP_170122380.1">
    <property type="nucleotide sequence ID" value="NZ_QKZI01000007.1"/>
</dbReference>
<evidence type="ECO:0000313" key="2">
    <source>
        <dbReference type="EMBL" id="PZX03087.1"/>
    </source>
</evidence>
<dbReference type="EMBL" id="QKZI01000007">
    <property type="protein sequence ID" value="PZX03087.1"/>
    <property type="molecule type" value="Genomic_DNA"/>
</dbReference>
<evidence type="ECO:0000313" key="3">
    <source>
        <dbReference type="Proteomes" id="UP000248646"/>
    </source>
</evidence>
<accession>A0A2W7MCD9</accession>
<keyword evidence="1" id="KW-0472">Membrane</keyword>
<keyword evidence="1" id="KW-0812">Transmembrane</keyword>
<reference evidence="2 3" key="1">
    <citation type="submission" date="2018-06" db="EMBL/GenBank/DDBJ databases">
        <title>Genomic Encyclopedia of Type Strains, Phase IV (KMG-IV): sequencing the most valuable type-strain genomes for metagenomic binning, comparative biology and taxonomic classification.</title>
        <authorList>
            <person name="Goeker M."/>
        </authorList>
    </citation>
    <scope>NUCLEOTIDE SEQUENCE [LARGE SCALE GENOMIC DNA]</scope>
    <source>
        <strain evidence="2 3">DSM 5</strain>
    </source>
</reference>
<protein>
    <submittedName>
        <fullName evidence="2">Uncharacterized protein</fullName>
    </submittedName>
</protein>
<dbReference type="AlphaFoldDB" id="A0A2W7MCD9"/>
<keyword evidence="3" id="KW-1185">Reference proteome</keyword>
<feature type="transmembrane region" description="Helical" evidence="1">
    <location>
        <begin position="6"/>
        <end position="26"/>
    </location>
</feature>
<evidence type="ECO:0000256" key="1">
    <source>
        <dbReference type="SAM" id="Phobius"/>
    </source>
</evidence>